<evidence type="ECO:0000313" key="4">
    <source>
        <dbReference type="Proteomes" id="UP000041314"/>
    </source>
</evidence>
<gene>
    <name evidence="2" type="ORF">ERS008198_01877</name>
    <name evidence="1" type="ORF">ERS008202_01511</name>
</gene>
<dbReference type="EMBL" id="CQPC01000015">
    <property type="protein sequence ID" value="CNT95971.1"/>
    <property type="molecule type" value="Genomic_DNA"/>
</dbReference>
<accession>A0A655CDH7</accession>
<dbReference type="Proteomes" id="UP000039541">
    <property type="component" value="Unassembled WGS sequence"/>
</dbReference>
<dbReference type="EMBL" id="CQPA01000011">
    <property type="protein sequence ID" value="CNU09032.1"/>
    <property type="molecule type" value="Genomic_DNA"/>
</dbReference>
<evidence type="ECO:0000313" key="1">
    <source>
        <dbReference type="EMBL" id="CNT95971.1"/>
    </source>
</evidence>
<dbReference type="Proteomes" id="UP000041314">
    <property type="component" value="Unassembled WGS sequence"/>
</dbReference>
<proteinExistence type="predicted"/>
<reference evidence="3 4" key="1">
    <citation type="submission" date="2015-03" db="EMBL/GenBank/DDBJ databases">
        <authorList>
            <consortium name="Pathogen Informatics"/>
        </authorList>
    </citation>
    <scope>NUCLEOTIDE SEQUENCE [LARGE SCALE GENOMIC DNA]</scope>
    <source>
        <strain evidence="1 3">3476</strain>
        <strain evidence="2 4">A1104</strain>
    </source>
</reference>
<protein>
    <submittedName>
        <fullName evidence="2">Uncharacterized protein</fullName>
    </submittedName>
</protein>
<dbReference type="AlphaFoldDB" id="A0A655CDH7"/>
<sequence>MTRGLRDFTGRETRQQEQYHHHYQDHNHVLIGFQSVFQHQHLEVVDLLGIHARHLFFQAFPFGKDQIFTQ</sequence>
<evidence type="ECO:0000313" key="2">
    <source>
        <dbReference type="EMBL" id="CNU09032.1"/>
    </source>
</evidence>
<organism evidence="2 4">
    <name type="scientific">Salmonella enterica subsp. enterica serovar Bovismorbificans</name>
    <dbReference type="NCBI Taxonomy" id="58097"/>
    <lineage>
        <taxon>Bacteria</taxon>
        <taxon>Pseudomonadati</taxon>
        <taxon>Pseudomonadota</taxon>
        <taxon>Gammaproteobacteria</taxon>
        <taxon>Enterobacterales</taxon>
        <taxon>Enterobacteriaceae</taxon>
        <taxon>Salmonella</taxon>
    </lineage>
</organism>
<evidence type="ECO:0000313" key="3">
    <source>
        <dbReference type="Proteomes" id="UP000039541"/>
    </source>
</evidence>
<name>A0A655CDH7_SALET</name>